<proteinExistence type="predicted"/>
<name>A0A0A9HFR8_ARUDO</name>
<reference evidence="1" key="1">
    <citation type="submission" date="2014-09" db="EMBL/GenBank/DDBJ databases">
        <authorList>
            <person name="Magalhaes I.L.F."/>
            <person name="Oliveira U."/>
            <person name="Santos F.R."/>
            <person name="Vidigal T.H.D.A."/>
            <person name="Brescovit A.D."/>
            <person name="Santos A.J."/>
        </authorList>
    </citation>
    <scope>NUCLEOTIDE SEQUENCE</scope>
    <source>
        <tissue evidence="1">Shoot tissue taken approximately 20 cm above the soil surface</tissue>
    </source>
</reference>
<dbReference type="AlphaFoldDB" id="A0A0A9HFR8"/>
<organism evidence="1">
    <name type="scientific">Arundo donax</name>
    <name type="common">Giant reed</name>
    <name type="synonym">Donax arundinaceus</name>
    <dbReference type="NCBI Taxonomy" id="35708"/>
    <lineage>
        <taxon>Eukaryota</taxon>
        <taxon>Viridiplantae</taxon>
        <taxon>Streptophyta</taxon>
        <taxon>Embryophyta</taxon>
        <taxon>Tracheophyta</taxon>
        <taxon>Spermatophyta</taxon>
        <taxon>Magnoliopsida</taxon>
        <taxon>Liliopsida</taxon>
        <taxon>Poales</taxon>
        <taxon>Poaceae</taxon>
        <taxon>PACMAD clade</taxon>
        <taxon>Arundinoideae</taxon>
        <taxon>Arundineae</taxon>
        <taxon>Arundo</taxon>
    </lineage>
</organism>
<dbReference type="EMBL" id="GBRH01164195">
    <property type="protein sequence ID" value="JAE33701.1"/>
    <property type="molecule type" value="Transcribed_RNA"/>
</dbReference>
<reference evidence="1" key="2">
    <citation type="journal article" date="2015" name="Data Brief">
        <title>Shoot transcriptome of the giant reed, Arundo donax.</title>
        <authorList>
            <person name="Barrero R.A."/>
            <person name="Guerrero F.D."/>
            <person name="Moolhuijzen P."/>
            <person name="Goolsby J.A."/>
            <person name="Tidwell J."/>
            <person name="Bellgard S.E."/>
            <person name="Bellgard M.I."/>
        </authorList>
    </citation>
    <scope>NUCLEOTIDE SEQUENCE</scope>
    <source>
        <tissue evidence="1">Shoot tissue taken approximately 20 cm above the soil surface</tissue>
    </source>
</reference>
<protein>
    <submittedName>
        <fullName evidence="1">Uncharacterized protein</fullName>
    </submittedName>
</protein>
<sequence length="56" mass="6399">MPWLYTSNSRPPLSFFSFTPLCSSPFAAPSTPTNTRCEPMFVGLDTRCLPFWLILR</sequence>
<evidence type="ECO:0000313" key="1">
    <source>
        <dbReference type="EMBL" id="JAE33701.1"/>
    </source>
</evidence>
<accession>A0A0A9HFR8</accession>